<sequence length="554" mass="62960">MCSSKNKSLVFLILCIQIIGILSSRKCNRDPIVTTKEGTIRGVVDELVDGSTYYRFRGIPYASAPVGNLRFKAPVPPQPWQGIRDASNFGNICSQFNETYQGDEDCLFLNVYTKTLSKNAKTPVMVFIHGGSFSQGSGNFFLPDFLLQHNVILVTLNYRLEMLGFLTLDTPEVPGNAAMRDQVMALKWVQNNIVQFGGDPNSVTIFGESSGAAAVVYHMFSPMSIGLFHRVIAESGSYDLARREGEKERAFRAGKVLGKETNNVQELLDFFKSLEASKLTNLTIATLTDDEKFRGLPAKFVPSIEKKYPGVQAFMDEDPTKMLLEGKINRVPLMIGYNSGEGLIMTQYHAALLDVYNKQPSFYVPKEIVDRITKDQLTDFGSRIKKFYVGDRDITKEDLGIIRDIQTDIHFSYTTHRFADLYSKVCQQTYMYRFDSVTELNVIKNSLNLPNVGGVSHADELFYLFYNYLNEKPYKGQKKLRDIVFKVTKLWADFAKTSLPTPTHLEPKWQPYTVQGKVYYIIDQQFSQGKYADKERMEFWNKLYEEAGLPHIAN</sequence>
<keyword evidence="4" id="KW-1015">Disulfide bond</keyword>
<dbReference type="EC" id="3.1.1.-" evidence="6"/>
<evidence type="ECO:0000256" key="5">
    <source>
        <dbReference type="ARBA" id="ARBA00023180"/>
    </source>
</evidence>
<evidence type="ECO:0000259" key="7">
    <source>
        <dbReference type="Pfam" id="PF00135"/>
    </source>
</evidence>
<keyword evidence="9" id="KW-1185">Reference proteome</keyword>
<keyword evidence="6" id="KW-0732">Signal</keyword>
<name>A0A8S4RAC5_9NEOP</name>
<feature type="chain" id="PRO_5035965854" description="Carboxylic ester hydrolase" evidence="6">
    <location>
        <begin position="24"/>
        <end position="554"/>
    </location>
</feature>
<evidence type="ECO:0000313" key="9">
    <source>
        <dbReference type="Proteomes" id="UP000838756"/>
    </source>
</evidence>
<comment type="similarity">
    <text evidence="1 6">Belongs to the type-B carboxylesterase/lipase family.</text>
</comment>
<protein>
    <recommendedName>
        <fullName evidence="6">Carboxylic ester hydrolase</fullName>
        <ecNumber evidence="6">3.1.1.-</ecNumber>
    </recommendedName>
</protein>
<evidence type="ECO:0000256" key="4">
    <source>
        <dbReference type="ARBA" id="ARBA00023157"/>
    </source>
</evidence>
<organism evidence="8 9">
    <name type="scientific">Pararge aegeria aegeria</name>
    <dbReference type="NCBI Taxonomy" id="348720"/>
    <lineage>
        <taxon>Eukaryota</taxon>
        <taxon>Metazoa</taxon>
        <taxon>Ecdysozoa</taxon>
        <taxon>Arthropoda</taxon>
        <taxon>Hexapoda</taxon>
        <taxon>Insecta</taxon>
        <taxon>Pterygota</taxon>
        <taxon>Neoptera</taxon>
        <taxon>Endopterygota</taxon>
        <taxon>Lepidoptera</taxon>
        <taxon>Glossata</taxon>
        <taxon>Ditrysia</taxon>
        <taxon>Papilionoidea</taxon>
        <taxon>Nymphalidae</taxon>
        <taxon>Satyrinae</taxon>
        <taxon>Satyrini</taxon>
        <taxon>Parargina</taxon>
        <taxon>Pararge</taxon>
    </lineage>
</organism>
<gene>
    <name evidence="8" type="primary">jg13987</name>
    <name evidence="8" type="ORF">PAEG_LOCUS11251</name>
</gene>
<proteinExistence type="inferred from homology"/>
<dbReference type="SUPFAM" id="SSF53474">
    <property type="entry name" value="alpha/beta-Hydrolases"/>
    <property type="match status" value="1"/>
</dbReference>
<dbReference type="InterPro" id="IPR019826">
    <property type="entry name" value="Carboxylesterase_B_AS"/>
</dbReference>
<feature type="signal peptide" evidence="6">
    <location>
        <begin position="1"/>
        <end position="23"/>
    </location>
</feature>
<dbReference type="Pfam" id="PF00135">
    <property type="entry name" value="COesterase"/>
    <property type="match status" value="1"/>
</dbReference>
<dbReference type="Proteomes" id="UP000838756">
    <property type="component" value="Unassembled WGS sequence"/>
</dbReference>
<dbReference type="AlphaFoldDB" id="A0A8S4RAC5"/>
<keyword evidence="3 6" id="KW-0378">Hydrolase</keyword>
<reference evidence="8" key="1">
    <citation type="submission" date="2022-03" db="EMBL/GenBank/DDBJ databases">
        <authorList>
            <person name="Lindestad O."/>
        </authorList>
    </citation>
    <scope>NUCLEOTIDE SEQUENCE</scope>
</reference>
<dbReference type="PANTHER" id="PTHR11559">
    <property type="entry name" value="CARBOXYLESTERASE"/>
    <property type="match status" value="1"/>
</dbReference>
<evidence type="ECO:0000256" key="6">
    <source>
        <dbReference type="RuleBase" id="RU361235"/>
    </source>
</evidence>
<dbReference type="InterPro" id="IPR050309">
    <property type="entry name" value="Type-B_Carboxylest/Lipase"/>
</dbReference>
<keyword evidence="5" id="KW-0325">Glycoprotein</keyword>
<dbReference type="InterPro" id="IPR029058">
    <property type="entry name" value="AB_hydrolase_fold"/>
</dbReference>
<keyword evidence="2" id="KW-0719">Serine esterase</keyword>
<feature type="domain" description="Carboxylesterase type B" evidence="7">
    <location>
        <begin position="30"/>
        <end position="540"/>
    </location>
</feature>
<dbReference type="PROSITE" id="PS00122">
    <property type="entry name" value="CARBOXYLESTERASE_B_1"/>
    <property type="match status" value="1"/>
</dbReference>
<evidence type="ECO:0000313" key="8">
    <source>
        <dbReference type="EMBL" id="CAH2233123.1"/>
    </source>
</evidence>
<accession>A0A8S4RAC5</accession>
<dbReference type="InterPro" id="IPR002018">
    <property type="entry name" value="CarbesteraseB"/>
</dbReference>
<evidence type="ECO:0000256" key="2">
    <source>
        <dbReference type="ARBA" id="ARBA00022487"/>
    </source>
</evidence>
<evidence type="ECO:0000256" key="1">
    <source>
        <dbReference type="ARBA" id="ARBA00005964"/>
    </source>
</evidence>
<dbReference type="GO" id="GO:0052689">
    <property type="term" value="F:carboxylic ester hydrolase activity"/>
    <property type="evidence" value="ECO:0007669"/>
    <property type="project" value="UniProtKB-KW"/>
</dbReference>
<evidence type="ECO:0000256" key="3">
    <source>
        <dbReference type="ARBA" id="ARBA00022801"/>
    </source>
</evidence>
<dbReference type="OrthoDB" id="19653at2759"/>
<dbReference type="EMBL" id="CAKXAJ010024941">
    <property type="protein sequence ID" value="CAH2233123.1"/>
    <property type="molecule type" value="Genomic_DNA"/>
</dbReference>
<comment type="caution">
    <text evidence="8">The sequence shown here is derived from an EMBL/GenBank/DDBJ whole genome shotgun (WGS) entry which is preliminary data.</text>
</comment>
<dbReference type="Gene3D" id="3.40.50.1820">
    <property type="entry name" value="alpha/beta hydrolase"/>
    <property type="match status" value="1"/>
</dbReference>